<dbReference type="RefSeq" id="WP_103880458.1">
    <property type="nucleotide sequence ID" value="NZ_FNVG01000009.1"/>
</dbReference>
<proteinExistence type="predicted"/>
<dbReference type="InterPro" id="IPR052163">
    <property type="entry name" value="DGC-Regulatory_Protein"/>
</dbReference>
<dbReference type="PROSITE" id="PS50887">
    <property type="entry name" value="GGDEF"/>
    <property type="match status" value="1"/>
</dbReference>
<evidence type="ECO:0000256" key="1">
    <source>
        <dbReference type="ARBA" id="ARBA00001946"/>
    </source>
</evidence>
<dbReference type="SUPFAM" id="SSF55073">
    <property type="entry name" value="Nucleotide cyclase"/>
    <property type="match status" value="1"/>
</dbReference>
<dbReference type="SMART" id="SM00304">
    <property type="entry name" value="HAMP"/>
    <property type="match status" value="1"/>
</dbReference>
<dbReference type="PANTHER" id="PTHR46663">
    <property type="entry name" value="DIGUANYLATE CYCLASE DGCT-RELATED"/>
    <property type="match status" value="1"/>
</dbReference>
<keyword evidence="2" id="KW-0812">Transmembrane</keyword>
<dbReference type="GO" id="GO:0003824">
    <property type="term" value="F:catalytic activity"/>
    <property type="evidence" value="ECO:0007669"/>
    <property type="project" value="UniProtKB-ARBA"/>
</dbReference>
<dbReference type="OrthoDB" id="9812260at2"/>
<dbReference type="InterPro" id="IPR029787">
    <property type="entry name" value="Nucleotide_cyclase"/>
</dbReference>
<organism evidence="5 6">
    <name type="scientific">Vibrio hangzhouensis</name>
    <dbReference type="NCBI Taxonomy" id="462991"/>
    <lineage>
        <taxon>Bacteria</taxon>
        <taxon>Pseudomonadati</taxon>
        <taxon>Pseudomonadota</taxon>
        <taxon>Gammaproteobacteria</taxon>
        <taxon>Vibrionales</taxon>
        <taxon>Vibrionaceae</taxon>
        <taxon>Vibrio</taxon>
    </lineage>
</organism>
<evidence type="ECO:0000256" key="2">
    <source>
        <dbReference type="SAM" id="Phobius"/>
    </source>
</evidence>
<dbReference type="InterPro" id="IPR048760">
    <property type="entry name" value="VP0354-like_sensor_dom"/>
</dbReference>
<dbReference type="PROSITE" id="PS50885">
    <property type="entry name" value="HAMP"/>
    <property type="match status" value="1"/>
</dbReference>
<dbReference type="InterPro" id="IPR003660">
    <property type="entry name" value="HAMP_dom"/>
</dbReference>
<dbReference type="InterPro" id="IPR000160">
    <property type="entry name" value="GGDEF_dom"/>
</dbReference>
<evidence type="ECO:0000313" key="6">
    <source>
        <dbReference type="Proteomes" id="UP000236721"/>
    </source>
</evidence>
<dbReference type="SMART" id="SM00267">
    <property type="entry name" value="GGDEF"/>
    <property type="match status" value="1"/>
</dbReference>
<dbReference type="FunFam" id="3.30.70.270:FF:000001">
    <property type="entry name" value="Diguanylate cyclase domain protein"/>
    <property type="match status" value="1"/>
</dbReference>
<feature type="domain" description="GGDEF" evidence="4">
    <location>
        <begin position="427"/>
        <end position="561"/>
    </location>
</feature>
<dbReference type="Gene3D" id="6.10.340.10">
    <property type="match status" value="1"/>
</dbReference>
<dbReference type="InterPro" id="IPR043128">
    <property type="entry name" value="Rev_trsase/Diguanyl_cyclase"/>
</dbReference>
<dbReference type="Proteomes" id="UP000236721">
    <property type="component" value="Unassembled WGS sequence"/>
</dbReference>
<dbReference type="Pfam" id="PF00990">
    <property type="entry name" value="GGDEF"/>
    <property type="match status" value="1"/>
</dbReference>
<keyword evidence="6" id="KW-1185">Reference proteome</keyword>
<dbReference type="Gene3D" id="3.30.450.20">
    <property type="entry name" value="PAS domain"/>
    <property type="match status" value="1"/>
</dbReference>
<reference evidence="6" key="1">
    <citation type="submission" date="2016-10" db="EMBL/GenBank/DDBJ databases">
        <authorList>
            <person name="Varghese N."/>
            <person name="Submissions S."/>
        </authorList>
    </citation>
    <scope>NUCLEOTIDE SEQUENCE [LARGE SCALE GENOMIC DNA]</scope>
    <source>
        <strain evidence="6">CGMCC 1.7062</strain>
    </source>
</reference>
<evidence type="ECO:0000259" key="4">
    <source>
        <dbReference type="PROSITE" id="PS50887"/>
    </source>
</evidence>
<dbReference type="SUPFAM" id="SSF158472">
    <property type="entry name" value="HAMP domain-like"/>
    <property type="match status" value="1"/>
</dbReference>
<protein>
    <submittedName>
        <fullName evidence="5">Diguanylate cyclase (GGDEF) domain-containing protein</fullName>
    </submittedName>
</protein>
<feature type="transmembrane region" description="Helical" evidence="2">
    <location>
        <begin position="7"/>
        <end position="27"/>
    </location>
</feature>
<dbReference type="GO" id="GO:0007165">
    <property type="term" value="P:signal transduction"/>
    <property type="evidence" value="ECO:0007669"/>
    <property type="project" value="InterPro"/>
</dbReference>
<sequence length="563" mass="63412">MTLSRKISLIFTLSILATFTCIAWYTYDRSIALLVQDSELKAKQTSEIAANALQQRLFDIERTNDMLAKVITEKIAAGTELYQITSVISSVIENNPSYQSISVVDNTRAQTELFKVERHNQTQRLRTTINSNTSLGHVQIFAIANKGSDDKIFVSPVTSHYDRLSHPTLSPYVFIIYPISISSKNDCSLVVTIDIKKLMLDATSIMDEPSMYIIANTQGDYLLHPNEDKQFGFTRGKVERVQIDHPQAARTVSEKIPSFFKTTSDTSSESNVYAYFLSAEFALHNTVKHYIFGQYRNESIAHLWMSNALEGYAITVLMLVTTALVLSYSLFKLITQPLSQIAQFANRITLGEKTACYKYEHRDEIGDLANALNYLQQKLNLKYTQLKQSEEKFQHLARTDHLTGLSNRHSFTETLQQEIEQHQIHQMHMALMFIDVNNFKQVNDHLGHHNGDLLLKSIANTLAGSLRSSDVVCRYGGDEFVVLITNLASLDTVHSICDKLHNSVAQLNDDLDLPNFMASLSIGVAIYPSTAVNAEKLMRQADKAMYSAKKKGGPQTCWSPSDH</sequence>
<comment type="cofactor">
    <cofactor evidence="1">
        <name>Mg(2+)</name>
        <dbReference type="ChEBI" id="CHEBI:18420"/>
    </cofactor>
</comment>
<dbReference type="GO" id="GO:0016020">
    <property type="term" value="C:membrane"/>
    <property type="evidence" value="ECO:0007669"/>
    <property type="project" value="InterPro"/>
</dbReference>
<dbReference type="Pfam" id="PF00672">
    <property type="entry name" value="HAMP"/>
    <property type="match status" value="1"/>
</dbReference>
<evidence type="ECO:0000313" key="5">
    <source>
        <dbReference type="EMBL" id="SEG25200.1"/>
    </source>
</evidence>
<accession>A0A1H5YN68</accession>
<dbReference type="CDD" id="cd06225">
    <property type="entry name" value="HAMP"/>
    <property type="match status" value="1"/>
</dbReference>
<dbReference type="NCBIfam" id="TIGR00254">
    <property type="entry name" value="GGDEF"/>
    <property type="match status" value="1"/>
</dbReference>
<evidence type="ECO:0000259" key="3">
    <source>
        <dbReference type="PROSITE" id="PS50885"/>
    </source>
</evidence>
<keyword evidence="2" id="KW-1133">Transmembrane helix</keyword>
<name>A0A1H5YN68_9VIBR</name>
<keyword evidence="2" id="KW-0472">Membrane</keyword>
<dbReference type="CDD" id="cd01949">
    <property type="entry name" value="GGDEF"/>
    <property type="match status" value="1"/>
</dbReference>
<feature type="domain" description="HAMP" evidence="3">
    <location>
        <begin position="332"/>
        <end position="384"/>
    </location>
</feature>
<dbReference type="AlphaFoldDB" id="A0A1H5YN68"/>
<dbReference type="Gene3D" id="3.30.70.270">
    <property type="match status" value="1"/>
</dbReference>
<gene>
    <name evidence="5" type="ORF">SAMN04488244_109169</name>
</gene>
<dbReference type="EMBL" id="FNVG01000009">
    <property type="protein sequence ID" value="SEG25200.1"/>
    <property type="molecule type" value="Genomic_DNA"/>
</dbReference>
<dbReference type="Pfam" id="PF21623">
    <property type="entry name" value="HK_sensor_dom_bact"/>
    <property type="match status" value="1"/>
</dbReference>
<dbReference type="PANTHER" id="PTHR46663:SF2">
    <property type="entry name" value="GGDEF DOMAIN-CONTAINING PROTEIN"/>
    <property type="match status" value="1"/>
</dbReference>